<dbReference type="Gene3D" id="1.10.10.10">
    <property type="entry name" value="Winged helix-like DNA-binding domain superfamily/Winged helix DNA-binding domain"/>
    <property type="match status" value="1"/>
</dbReference>
<comment type="similarity">
    <text evidence="1">Belongs to the XPF family.</text>
</comment>
<keyword evidence="1" id="KW-0539">Nucleus</keyword>
<dbReference type="GO" id="GO:0005634">
    <property type="term" value="C:nucleus"/>
    <property type="evidence" value="ECO:0007669"/>
    <property type="project" value="UniProtKB-SubCell"/>
</dbReference>
<dbReference type="Proteomes" id="UP000507245">
    <property type="component" value="Unassembled WGS sequence"/>
</dbReference>
<dbReference type="GO" id="GO:0048476">
    <property type="term" value="C:Holliday junction resolvase complex"/>
    <property type="evidence" value="ECO:0007669"/>
    <property type="project" value="UniProtKB-UniRule"/>
</dbReference>
<evidence type="ECO:0000256" key="2">
    <source>
        <dbReference type="SAM" id="MobiDB-lite"/>
    </source>
</evidence>
<keyword evidence="1" id="KW-0233">DNA recombination</keyword>
<evidence type="ECO:0000313" key="4">
    <source>
        <dbReference type="Proteomes" id="UP000507245"/>
    </source>
</evidence>
<dbReference type="AlphaFoldDB" id="A0A6J5WCW3"/>
<dbReference type="InterPro" id="IPR036388">
    <property type="entry name" value="WH-like_DNA-bd_sf"/>
</dbReference>
<reference evidence="4" key="1">
    <citation type="journal article" date="2020" name="Genome Biol.">
        <title>Gamete binning: chromosome-level and haplotype-resolved genome assembly enabled by high-throughput single-cell sequencing of gamete genomes.</title>
        <authorList>
            <person name="Campoy J.A."/>
            <person name="Sun H."/>
            <person name="Goel M."/>
            <person name="Jiao W.-B."/>
            <person name="Folz-Donahue K."/>
            <person name="Wang N."/>
            <person name="Rubio M."/>
            <person name="Liu C."/>
            <person name="Kukat C."/>
            <person name="Ruiz D."/>
            <person name="Huettel B."/>
            <person name="Schneeberger K."/>
        </authorList>
    </citation>
    <scope>NUCLEOTIDE SEQUENCE [LARGE SCALE GENOMIC DNA]</scope>
    <source>
        <strain evidence="4">cv. Rojo Pasion</strain>
    </source>
</reference>
<dbReference type="GO" id="GO:0046872">
    <property type="term" value="F:metal ion binding"/>
    <property type="evidence" value="ECO:0007669"/>
    <property type="project" value="UniProtKB-UniRule"/>
</dbReference>
<gene>
    <name evidence="3" type="ORF">ORAREDHAP_LOCUS14010</name>
</gene>
<keyword evidence="1" id="KW-0255">Endonuclease</keyword>
<dbReference type="PANTHER" id="PTHR13451:SF0">
    <property type="entry name" value="CROSSOVER JUNCTION ENDONUCLEASE MUS81"/>
    <property type="match status" value="1"/>
</dbReference>
<dbReference type="PANTHER" id="PTHR13451">
    <property type="entry name" value="CLASS II CROSSOVER JUNCTION ENDONUCLEASE MUS81"/>
    <property type="match status" value="1"/>
</dbReference>
<keyword evidence="1" id="KW-0479">Metal-binding</keyword>
<dbReference type="GO" id="GO:0000727">
    <property type="term" value="P:double-strand break repair via break-induced replication"/>
    <property type="evidence" value="ECO:0007669"/>
    <property type="project" value="UniProtKB-UniRule"/>
</dbReference>
<dbReference type="EMBL" id="CAEKKB010000002">
    <property type="protein sequence ID" value="CAB4299546.1"/>
    <property type="molecule type" value="Genomic_DNA"/>
</dbReference>
<keyword evidence="1" id="KW-0378">Hydrolase</keyword>
<dbReference type="EC" id="3.1.22.-" evidence="1"/>
<dbReference type="GO" id="GO:0008821">
    <property type="term" value="F:crossover junction DNA endonuclease activity"/>
    <property type="evidence" value="ECO:0007669"/>
    <property type="project" value="UniProtKB-UniRule"/>
</dbReference>
<dbReference type="InterPro" id="IPR047417">
    <property type="entry name" value="WHD_MUS81"/>
</dbReference>
<keyword evidence="1" id="KW-0460">Magnesium</keyword>
<dbReference type="GO" id="GO:0031573">
    <property type="term" value="P:mitotic intra-S DNA damage checkpoint signaling"/>
    <property type="evidence" value="ECO:0007669"/>
    <property type="project" value="TreeGrafter"/>
</dbReference>
<comment type="function">
    <text evidence="1">Interacts with EME1 to form a DNA structure-specific endonuclease with substrate preference for branched DNA structures with a 5'-end at the branch nick. Typical substrates include 3'-flap structures, D-loops, replication forks and nicked Holliday junctions. May be required in mitosis for the processing of stalled or collapsed replication fork intermediates. May be required in meiosis for the repair of meiosis-specific double strand breaks subsequent to single-end invasion (SEI).</text>
</comment>
<evidence type="ECO:0000256" key="1">
    <source>
        <dbReference type="RuleBase" id="RU369042"/>
    </source>
</evidence>
<comment type="cofactor">
    <cofactor evidence="1">
        <name>Mg(2+)</name>
        <dbReference type="ChEBI" id="CHEBI:18420"/>
    </cofactor>
</comment>
<dbReference type="GO" id="GO:0000712">
    <property type="term" value="P:resolution of meiotic recombination intermediates"/>
    <property type="evidence" value="ECO:0007669"/>
    <property type="project" value="TreeGrafter"/>
</dbReference>
<protein>
    <recommendedName>
        <fullName evidence="1">Crossover junction endonuclease MUS81</fullName>
        <ecNumber evidence="1">3.1.22.-</ecNumber>
    </recommendedName>
</protein>
<feature type="region of interest" description="Disordered" evidence="2">
    <location>
        <begin position="1"/>
        <end position="29"/>
    </location>
</feature>
<keyword evidence="1" id="KW-0540">Nuclease</keyword>
<dbReference type="InterPro" id="IPR033309">
    <property type="entry name" value="Mus81"/>
</dbReference>
<name>A0A6J5WCW3_PRUAR</name>
<dbReference type="GO" id="GO:0048257">
    <property type="term" value="F:3'-flap endonuclease activity"/>
    <property type="evidence" value="ECO:0007669"/>
    <property type="project" value="TreeGrafter"/>
</dbReference>
<keyword evidence="1" id="KW-0227">DNA damage</keyword>
<dbReference type="GO" id="GO:0006308">
    <property type="term" value="P:DNA catabolic process"/>
    <property type="evidence" value="ECO:0007669"/>
    <property type="project" value="UniProtKB-UniRule"/>
</dbReference>
<organism evidence="3 4">
    <name type="scientific">Prunus armeniaca</name>
    <name type="common">Apricot</name>
    <name type="synonym">Armeniaca vulgaris</name>
    <dbReference type="NCBI Taxonomy" id="36596"/>
    <lineage>
        <taxon>Eukaryota</taxon>
        <taxon>Viridiplantae</taxon>
        <taxon>Streptophyta</taxon>
        <taxon>Embryophyta</taxon>
        <taxon>Tracheophyta</taxon>
        <taxon>Spermatophyta</taxon>
        <taxon>Magnoliopsida</taxon>
        <taxon>eudicotyledons</taxon>
        <taxon>Gunneridae</taxon>
        <taxon>Pentapetalae</taxon>
        <taxon>rosids</taxon>
        <taxon>fabids</taxon>
        <taxon>Rosales</taxon>
        <taxon>Rosaceae</taxon>
        <taxon>Amygdaloideae</taxon>
        <taxon>Amygdaleae</taxon>
        <taxon>Prunus</taxon>
    </lineage>
</organism>
<comment type="subunit">
    <text evidence="1">Interacts with EME1.</text>
</comment>
<dbReference type="OrthoDB" id="5963188at2759"/>
<keyword evidence="1" id="KW-0234">DNA repair</keyword>
<dbReference type="GO" id="GO:0003677">
    <property type="term" value="F:DNA binding"/>
    <property type="evidence" value="ECO:0007669"/>
    <property type="project" value="UniProtKB-UniRule"/>
</dbReference>
<keyword evidence="4" id="KW-1185">Reference proteome</keyword>
<dbReference type="CDD" id="cd21036">
    <property type="entry name" value="WH_MUS81"/>
    <property type="match status" value="1"/>
</dbReference>
<evidence type="ECO:0000313" key="3">
    <source>
        <dbReference type="EMBL" id="CAB4299546.1"/>
    </source>
</evidence>
<accession>A0A6J5WCW3</accession>
<sequence length="236" mass="26899">MQGFSETGSGSSEPEDLSRNYKRTKGSRRYVPQKNSVAYALLITLYRPEKGKGKAGRFGSSAREWYGGWSCMKTLISKRLVIKSSCPVKYMLNQEGQEAARECLMRSSMENPIEKTVNAKVLSVLDVENISHQELAHRDSATEMILLSPTVSRWKKSFDIPRLYIVKSHPVPKSRSDDFKASSNVFSLPPLSFGETFEDAYEVILILDDREQSATRGFTNKKRRIKEWEKMKAEQN</sequence>
<feature type="compositionally biased region" description="Polar residues" evidence="2">
    <location>
        <begin position="1"/>
        <end position="12"/>
    </location>
</feature>
<proteinExistence type="inferred from homology"/>
<comment type="subcellular location">
    <subcellularLocation>
        <location evidence="1">Nucleus</location>
    </subcellularLocation>
</comment>